<dbReference type="InterPro" id="IPR001029">
    <property type="entry name" value="Flagellin_N"/>
</dbReference>
<comment type="caution">
    <text evidence="6">The sequence shown here is derived from an EMBL/GenBank/DDBJ whole genome shotgun (WGS) entry which is preliminary data.</text>
</comment>
<gene>
    <name evidence="6" type="ORF">OZSIB_2225</name>
</gene>
<comment type="function">
    <text evidence="3">Flagellin is the subunit protein which polymerizes to form the filaments of bacterial flagella.</text>
</comment>
<proteinExistence type="inferred from homology"/>
<evidence type="ECO:0000259" key="4">
    <source>
        <dbReference type="Pfam" id="PF00669"/>
    </source>
</evidence>
<keyword evidence="2 3" id="KW-0975">Bacterial flagellum</keyword>
<dbReference type="InterPro" id="IPR001492">
    <property type="entry name" value="Flagellin"/>
</dbReference>
<organism evidence="6 7">
    <name type="scientific">Candidatus Ozemobacter sibiricus</name>
    <dbReference type="NCBI Taxonomy" id="2268124"/>
    <lineage>
        <taxon>Bacteria</taxon>
        <taxon>Candidatus Ozemobacteria</taxon>
        <taxon>Candidatus Ozemobacterales</taxon>
        <taxon>Candidatus Ozemobacteraceae</taxon>
        <taxon>Candidatus Ozemobacter</taxon>
    </lineage>
</organism>
<reference evidence="6 7" key="1">
    <citation type="submission" date="2018-05" db="EMBL/GenBank/DDBJ databases">
        <title>A metagenomic window into the 2 km-deep terrestrial subsurface aquifer revealed taxonomically and functionally diverse microbial community comprising novel uncultured bacterial lineages.</title>
        <authorList>
            <person name="Kadnikov V.V."/>
            <person name="Mardanov A.V."/>
            <person name="Beletsky A.V."/>
            <person name="Banks D."/>
            <person name="Pimenov N.V."/>
            <person name="Frank Y.A."/>
            <person name="Karnachuk O.V."/>
            <person name="Ravin N.V."/>
        </authorList>
    </citation>
    <scope>NUCLEOTIDE SEQUENCE [LARGE SCALE GENOMIC DNA]</scope>
    <source>
        <strain evidence="6">BY5</strain>
    </source>
</reference>
<evidence type="ECO:0000256" key="2">
    <source>
        <dbReference type="ARBA" id="ARBA00023143"/>
    </source>
</evidence>
<evidence type="ECO:0000313" key="6">
    <source>
        <dbReference type="EMBL" id="RCK81356.1"/>
    </source>
</evidence>
<dbReference type="SUPFAM" id="SSF64518">
    <property type="entry name" value="Phase 1 flagellin"/>
    <property type="match status" value="1"/>
</dbReference>
<dbReference type="GO" id="GO:0005198">
    <property type="term" value="F:structural molecule activity"/>
    <property type="evidence" value="ECO:0007669"/>
    <property type="project" value="UniProtKB-UniRule"/>
</dbReference>
<evidence type="ECO:0000313" key="7">
    <source>
        <dbReference type="Proteomes" id="UP000252355"/>
    </source>
</evidence>
<dbReference type="InterPro" id="IPR046358">
    <property type="entry name" value="Flagellin_C"/>
</dbReference>
<keyword evidence="3" id="KW-0964">Secreted</keyword>
<evidence type="ECO:0000256" key="3">
    <source>
        <dbReference type="RuleBase" id="RU362073"/>
    </source>
</evidence>
<comment type="similarity">
    <text evidence="1 3">Belongs to the bacterial flagellin family.</text>
</comment>
<name>A0A367ZTI3_9BACT</name>
<sequence length="749" mass="77638">MVYRINNYSLSFRALESLGTTNSRLEKSVERLSTGLRINSAADDPMGLGLAERLRLQARALYQSKLNTQNGISLLQTADTALEGTHETLQRMRELAVAALDGTLTDTDRLELQSEVNRLRDDLNRIAWNTEFNTMKLLDGSRSGQVSTSTPFAQGILTGTPSVGGQFLVSIALVTAGTSQAQQTQTFTLKAASASTTLAQGTTQLQSIAQFYDGGGNFVLASPATITVSGNGKTSSFTIDGSTTLNTLAAALQSAVAGTAGLGLTESRAQYVGTAQTGVAGMGGYIELISGQIGTSGEISVLASPAVATSLGFSTTRTATSNLVNVTLQDAYGTLSTVRTSTDLAVGLLSGVDLQFTSQAAQIAGTRGLTTGLYLSAAQTFTISAGETSVGVTIASGYWTFEGLARRINNLTTTISGMTTVVDNGELKITFTSTVASVASTINITGASAATTLGVSNGTFSGFTRTSHRTSAETLGFSRFYASSTTSVADGSSARFTVSDGSTTVTYSAFTTLGTAAASLATPDMIAFSAFQASVNATLAAAGVQVQVDQVGNSFAFTSKLVGTRTLPDGTEINSFVDVSVAASTAALQGPLQFQFGLYAGSDYGTGDATFSLFIAKPRSASPTGLTGIGAFQFDIGSMSATALGLDRLDLTTPKGAQNAISLIDRAIDKVSSQRAKIGGWQNSLESGLRTLGLQHINALDAESRIRDADIAQEVVEYTRNSLFLESGTAILAQANLLPGMVMKLLDNM</sequence>
<dbReference type="GO" id="GO:0005576">
    <property type="term" value="C:extracellular region"/>
    <property type="evidence" value="ECO:0007669"/>
    <property type="project" value="UniProtKB-SubCell"/>
</dbReference>
<evidence type="ECO:0000256" key="1">
    <source>
        <dbReference type="ARBA" id="ARBA00005709"/>
    </source>
</evidence>
<feature type="domain" description="Flagellin C-terminal" evidence="5">
    <location>
        <begin position="662"/>
        <end position="746"/>
    </location>
</feature>
<dbReference type="InterPro" id="IPR042187">
    <property type="entry name" value="Flagellin_C_sub2"/>
</dbReference>
<dbReference type="Pfam" id="PF00700">
    <property type="entry name" value="Flagellin_C"/>
    <property type="match status" value="1"/>
</dbReference>
<dbReference type="AlphaFoldDB" id="A0A367ZTI3"/>
<dbReference type="EMBL" id="QOQW01000002">
    <property type="protein sequence ID" value="RCK81356.1"/>
    <property type="molecule type" value="Genomic_DNA"/>
</dbReference>
<dbReference type="PRINTS" id="PR00207">
    <property type="entry name" value="FLAGELLIN"/>
</dbReference>
<dbReference type="PANTHER" id="PTHR42792:SF2">
    <property type="entry name" value="FLAGELLIN"/>
    <property type="match status" value="1"/>
</dbReference>
<evidence type="ECO:0000259" key="5">
    <source>
        <dbReference type="Pfam" id="PF00700"/>
    </source>
</evidence>
<keyword evidence="6" id="KW-0966">Cell projection</keyword>
<dbReference type="Pfam" id="PF00669">
    <property type="entry name" value="Flagellin_N"/>
    <property type="match status" value="1"/>
</dbReference>
<keyword evidence="6" id="KW-0282">Flagellum</keyword>
<dbReference type="Proteomes" id="UP000252355">
    <property type="component" value="Unassembled WGS sequence"/>
</dbReference>
<keyword evidence="6" id="KW-0969">Cilium</keyword>
<dbReference type="Gene3D" id="1.20.1330.10">
    <property type="entry name" value="f41 fragment of flagellin, N-terminal domain"/>
    <property type="match status" value="2"/>
</dbReference>
<protein>
    <recommendedName>
        <fullName evidence="3">Flagellin</fullName>
    </recommendedName>
</protein>
<feature type="domain" description="Flagellin N-terminal" evidence="4">
    <location>
        <begin position="5"/>
        <end position="141"/>
    </location>
</feature>
<dbReference type="Gene3D" id="6.10.10.10">
    <property type="entry name" value="Flagellar export chaperone, C-terminal domain"/>
    <property type="match status" value="1"/>
</dbReference>
<dbReference type="GO" id="GO:0009288">
    <property type="term" value="C:bacterial-type flagellum"/>
    <property type="evidence" value="ECO:0007669"/>
    <property type="project" value="UniProtKB-SubCell"/>
</dbReference>
<accession>A0A367ZTI3</accession>
<comment type="subcellular location">
    <subcellularLocation>
        <location evidence="3">Secreted</location>
    </subcellularLocation>
    <subcellularLocation>
        <location evidence="3">Bacterial flagellum</location>
    </subcellularLocation>
</comment>
<dbReference type="PANTHER" id="PTHR42792">
    <property type="entry name" value="FLAGELLIN"/>
    <property type="match status" value="1"/>
</dbReference>